<accession>A0A8J3S0E7</accession>
<keyword evidence="3" id="KW-1185">Reference proteome</keyword>
<evidence type="ECO:0000256" key="1">
    <source>
        <dbReference type="SAM" id="Phobius"/>
    </source>
</evidence>
<protein>
    <submittedName>
        <fullName evidence="2">Uncharacterized protein</fullName>
    </submittedName>
</protein>
<organism evidence="2 3">
    <name type="scientific">Planobispora rosea</name>
    <dbReference type="NCBI Taxonomy" id="35762"/>
    <lineage>
        <taxon>Bacteria</taxon>
        <taxon>Bacillati</taxon>
        <taxon>Actinomycetota</taxon>
        <taxon>Actinomycetes</taxon>
        <taxon>Streptosporangiales</taxon>
        <taxon>Streptosporangiaceae</taxon>
        <taxon>Planobispora</taxon>
    </lineage>
</organism>
<dbReference type="RefSeq" id="WP_189242443.1">
    <property type="nucleotide sequence ID" value="NZ_BMQP01000015.1"/>
</dbReference>
<name>A0A8J3S0E7_PLARO</name>
<gene>
    <name evidence="2" type="ORF">Pro02_36450</name>
</gene>
<reference evidence="2" key="1">
    <citation type="submission" date="2021-01" db="EMBL/GenBank/DDBJ databases">
        <title>Whole genome shotgun sequence of Planobispora rosea NBRC 15558.</title>
        <authorList>
            <person name="Komaki H."/>
            <person name="Tamura T."/>
        </authorList>
    </citation>
    <scope>NUCLEOTIDE SEQUENCE</scope>
    <source>
        <strain evidence="2">NBRC 15558</strain>
    </source>
</reference>
<evidence type="ECO:0000313" key="2">
    <source>
        <dbReference type="EMBL" id="GIH85237.1"/>
    </source>
</evidence>
<feature type="transmembrane region" description="Helical" evidence="1">
    <location>
        <begin position="58"/>
        <end position="78"/>
    </location>
</feature>
<keyword evidence="1" id="KW-1133">Transmembrane helix</keyword>
<proteinExistence type="predicted"/>
<keyword evidence="1" id="KW-0812">Transmembrane</keyword>
<evidence type="ECO:0000313" key="3">
    <source>
        <dbReference type="Proteomes" id="UP000655044"/>
    </source>
</evidence>
<comment type="caution">
    <text evidence="2">The sequence shown here is derived from an EMBL/GenBank/DDBJ whole genome shotgun (WGS) entry which is preliminary data.</text>
</comment>
<dbReference type="EMBL" id="BOOI01000033">
    <property type="protein sequence ID" value="GIH85237.1"/>
    <property type="molecule type" value="Genomic_DNA"/>
</dbReference>
<dbReference type="Proteomes" id="UP000655044">
    <property type="component" value="Unassembled WGS sequence"/>
</dbReference>
<keyword evidence="1" id="KW-0472">Membrane</keyword>
<dbReference type="AlphaFoldDB" id="A0A8J3S0E7"/>
<sequence length="308" mass="33495">MHDVDRLVAGIAPDPGPGMTPGARELFDEITAVAPAPRRRFAWLTAPFRAGIVRRRRWTTLPIVVASAVLGVIVTWTFPGALGSRPASAALDVKREGDYYVITVKDLFADPGRYESELESLGLNIRLSVKPASPGGVGQLLRVDEEAETNRIRRLVREGKLKAGDVIEPGEGTIVAVESSGSCPTLFPCHIGLKVPVGYTDNAEISLGRAARPGEEYADRPDLGQPHQVFHCVPYANRTVAEVTATLRAHGIRPTWTSYSTMKPQTSLPGDWYVYEGFMTSADEAFILANPTPHRTPRPLKVFCPEGS</sequence>